<organism evidence="3 4">
    <name type="scientific">Coccomyxa subellipsoidea</name>
    <dbReference type="NCBI Taxonomy" id="248742"/>
    <lineage>
        <taxon>Eukaryota</taxon>
        <taxon>Viridiplantae</taxon>
        <taxon>Chlorophyta</taxon>
        <taxon>core chlorophytes</taxon>
        <taxon>Trebouxiophyceae</taxon>
        <taxon>Trebouxiophyceae incertae sedis</taxon>
        <taxon>Coccomyxaceae</taxon>
        <taxon>Coccomyxa</taxon>
    </lineage>
</organism>
<dbReference type="SUPFAM" id="SSF140383">
    <property type="entry name" value="BSD domain-like"/>
    <property type="match status" value="1"/>
</dbReference>
<feature type="region of interest" description="Disordered" evidence="1">
    <location>
        <begin position="167"/>
        <end position="190"/>
    </location>
</feature>
<dbReference type="InterPro" id="IPR051494">
    <property type="entry name" value="BSD_domain-containing"/>
</dbReference>
<feature type="region of interest" description="Disordered" evidence="1">
    <location>
        <begin position="649"/>
        <end position="690"/>
    </location>
</feature>
<dbReference type="PANTHER" id="PTHR16019:SF5">
    <property type="entry name" value="BSD DOMAIN-CONTAINING PROTEIN 1"/>
    <property type="match status" value="1"/>
</dbReference>
<proteinExistence type="predicted"/>
<dbReference type="SMART" id="SM00751">
    <property type="entry name" value="BSD"/>
    <property type="match status" value="1"/>
</dbReference>
<gene>
    <name evidence="3" type="ORF">WJX75_009446</name>
</gene>
<feature type="domain" description="BSD" evidence="2">
    <location>
        <begin position="385"/>
        <end position="437"/>
    </location>
</feature>
<evidence type="ECO:0000256" key="1">
    <source>
        <dbReference type="SAM" id="MobiDB-lite"/>
    </source>
</evidence>
<evidence type="ECO:0000313" key="3">
    <source>
        <dbReference type="EMBL" id="KAK9915456.1"/>
    </source>
</evidence>
<keyword evidence="4" id="KW-1185">Reference proteome</keyword>
<name>A0ABR2YUV5_9CHLO</name>
<sequence length="690" mass="73113">MAAQKVDVQVTDLSDHQDTAASLRIGEEIAICCSTQGAQLQVKTKAGQLIGSLVTEDETTLELLKRGRGLVRSLRKQQGSVVQVLLRVTDAPPQPLLQPSIPVEEEVAEAFVRKDNLYNLASNEDIRAQLKDERLQDLIRSIDSAPDREKAHSTRMFDYVDMLQGPSMGAVDSDDEGADAKPKAAPGKPAEGAAGNFSFWGMATALAENVKKSTADIAASVKETDWKAELQSFSKGVAEDSAEASQLVHKGLERFPKEATAHLPASLGVGLEGLGDHMPGSLDSVQVQEHFNKVGSRLRGLGTSMFTGTRELLEHVTDAISSELDSIEGMAARNRPGAPNRSAARFAAGGGGAKYSRLDAEVSAMQRNSSTYCDEPEDAADYAAWLAAFDLTARKPDIDAIIAENAFMAELQARIVPLIVQYEEFWTRYFYQLHKLQQKHEQRVAVAQRARAAAEDEVVWDDDPRSPSPAASPRPARIGVPSPAKDALRVGTQSSPPPPVSVKPVSSPKVEDKGSTSSSPVAVKRPEEHSDVETSTASDESGAHPWTVVTSPSARAAAAVKAASVPEEGEVSSPIATELKPAAIAAATPVTPPRPELSEADTMEGSGESPARKEETAAADKKAAVPEVPAAQDKSPAAMIAAAAVTAATAVAKPSAAEEEDEDLEISDEDAAAAEGGDSDVDEDWGGDWE</sequence>
<feature type="compositionally biased region" description="Acidic residues" evidence="1">
    <location>
        <begin position="657"/>
        <end position="690"/>
    </location>
</feature>
<dbReference type="Proteomes" id="UP001491310">
    <property type="component" value="Unassembled WGS sequence"/>
</dbReference>
<evidence type="ECO:0000313" key="4">
    <source>
        <dbReference type="Proteomes" id="UP001491310"/>
    </source>
</evidence>
<feature type="region of interest" description="Disordered" evidence="1">
    <location>
        <begin position="454"/>
        <end position="634"/>
    </location>
</feature>
<feature type="compositionally biased region" description="Low complexity" evidence="1">
    <location>
        <begin position="548"/>
        <end position="565"/>
    </location>
</feature>
<dbReference type="PROSITE" id="PS50858">
    <property type="entry name" value="BSD"/>
    <property type="match status" value="1"/>
</dbReference>
<feature type="compositionally biased region" description="Low complexity" evidence="1">
    <location>
        <begin position="625"/>
        <end position="634"/>
    </location>
</feature>
<accession>A0ABR2YUV5</accession>
<evidence type="ECO:0000259" key="2">
    <source>
        <dbReference type="PROSITE" id="PS50858"/>
    </source>
</evidence>
<reference evidence="3 4" key="1">
    <citation type="journal article" date="2024" name="Nat. Commun.">
        <title>Phylogenomics reveals the evolutionary origins of lichenization in chlorophyte algae.</title>
        <authorList>
            <person name="Puginier C."/>
            <person name="Libourel C."/>
            <person name="Otte J."/>
            <person name="Skaloud P."/>
            <person name="Haon M."/>
            <person name="Grisel S."/>
            <person name="Petersen M."/>
            <person name="Berrin J.G."/>
            <person name="Delaux P.M."/>
            <person name="Dal Grande F."/>
            <person name="Keller J."/>
        </authorList>
    </citation>
    <scope>NUCLEOTIDE SEQUENCE [LARGE SCALE GENOMIC DNA]</scope>
    <source>
        <strain evidence="3 4">SAG 216-7</strain>
    </source>
</reference>
<dbReference type="InterPro" id="IPR005607">
    <property type="entry name" value="BSD_dom"/>
</dbReference>
<dbReference type="PANTHER" id="PTHR16019">
    <property type="entry name" value="SYNAPSE-ASSOCIATED PROTEIN"/>
    <property type="match status" value="1"/>
</dbReference>
<dbReference type="Pfam" id="PF03909">
    <property type="entry name" value="BSD"/>
    <property type="match status" value="1"/>
</dbReference>
<comment type="caution">
    <text evidence="3">The sequence shown here is derived from an EMBL/GenBank/DDBJ whole genome shotgun (WGS) entry which is preliminary data.</text>
</comment>
<dbReference type="Gene3D" id="1.10.3970.10">
    <property type="entry name" value="BSD domain"/>
    <property type="match status" value="1"/>
</dbReference>
<dbReference type="InterPro" id="IPR035925">
    <property type="entry name" value="BSD_dom_sf"/>
</dbReference>
<feature type="compositionally biased region" description="Basic and acidic residues" evidence="1">
    <location>
        <begin position="610"/>
        <end position="624"/>
    </location>
</feature>
<protein>
    <recommendedName>
        <fullName evidence="2">BSD domain-containing protein</fullName>
    </recommendedName>
</protein>
<dbReference type="EMBL" id="JALJOT010000005">
    <property type="protein sequence ID" value="KAK9915456.1"/>
    <property type="molecule type" value="Genomic_DNA"/>
</dbReference>